<evidence type="ECO:0000256" key="2">
    <source>
        <dbReference type="SAM" id="SignalP"/>
    </source>
</evidence>
<gene>
    <name evidence="3" type="ORF">HU200_055662</name>
</gene>
<keyword evidence="4" id="KW-1185">Reference proteome</keyword>
<reference evidence="3" key="1">
    <citation type="submission" date="2020-07" db="EMBL/GenBank/DDBJ databases">
        <title>Genome sequence and genetic diversity analysis of an under-domesticated orphan crop, white fonio (Digitaria exilis).</title>
        <authorList>
            <person name="Bennetzen J.L."/>
            <person name="Chen S."/>
            <person name="Ma X."/>
            <person name="Wang X."/>
            <person name="Yssel A.E.J."/>
            <person name="Chaluvadi S.R."/>
            <person name="Johnson M."/>
            <person name="Gangashetty P."/>
            <person name="Hamidou F."/>
            <person name="Sanogo M.D."/>
            <person name="Zwaenepoel A."/>
            <person name="Wallace J."/>
            <person name="Van De Peer Y."/>
            <person name="Van Deynze A."/>
        </authorList>
    </citation>
    <scope>NUCLEOTIDE SEQUENCE</scope>
    <source>
        <tissue evidence="3">Leaves</tissue>
    </source>
</reference>
<sequence>MACATRTSSRLVIVLLLVLISSPNRSAEPRSVPSEDLAGVLHGARKLLGRGAPPPPAPASRPPSSATAVLPPPPPPPPAM</sequence>
<evidence type="ECO:0000256" key="1">
    <source>
        <dbReference type="SAM" id="MobiDB-lite"/>
    </source>
</evidence>
<comment type="caution">
    <text evidence="3">The sequence shown here is derived from an EMBL/GenBank/DDBJ whole genome shotgun (WGS) entry which is preliminary data.</text>
</comment>
<feature type="chain" id="PRO_5032407509" evidence="2">
    <location>
        <begin position="27"/>
        <end position="80"/>
    </location>
</feature>
<evidence type="ECO:0000313" key="4">
    <source>
        <dbReference type="Proteomes" id="UP000636709"/>
    </source>
</evidence>
<name>A0A835AIM0_9POAL</name>
<feature type="region of interest" description="Disordered" evidence="1">
    <location>
        <begin position="46"/>
        <end position="80"/>
    </location>
</feature>
<feature type="signal peptide" evidence="2">
    <location>
        <begin position="1"/>
        <end position="26"/>
    </location>
</feature>
<accession>A0A835AIM0</accession>
<keyword evidence="2" id="KW-0732">Signal</keyword>
<evidence type="ECO:0000313" key="3">
    <source>
        <dbReference type="EMBL" id="KAF8663068.1"/>
    </source>
</evidence>
<dbReference type="AlphaFoldDB" id="A0A835AIM0"/>
<dbReference type="EMBL" id="JACEFO010002379">
    <property type="protein sequence ID" value="KAF8663068.1"/>
    <property type="molecule type" value="Genomic_DNA"/>
</dbReference>
<protein>
    <submittedName>
        <fullName evidence="3">Uncharacterized protein</fullName>
    </submittedName>
</protein>
<proteinExistence type="predicted"/>
<dbReference type="Proteomes" id="UP000636709">
    <property type="component" value="Unassembled WGS sequence"/>
</dbReference>
<feature type="compositionally biased region" description="Pro residues" evidence="1">
    <location>
        <begin position="70"/>
        <end position="80"/>
    </location>
</feature>
<organism evidence="3 4">
    <name type="scientific">Digitaria exilis</name>
    <dbReference type="NCBI Taxonomy" id="1010633"/>
    <lineage>
        <taxon>Eukaryota</taxon>
        <taxon>Viridiplantae</taxon>
        <taxon>Streptophyta</taxon>
        <taxon>Embryophyta</taxon>
        <taxon>Tracheophyta</taxon>
        <taxon>Spermatophyta</taxon>
        <taxon>Magnoliopsida</taxon>
        <taxon>Liliopsida</taxon>
        <taxon>Poales</taxon>
        <taxon>Poaceae</taxon>
        <taxon>PACMAD clade</taxon>
        <taxon>Panicoideae</taxon>
        <taxon>Panicodae</taxon>
        <taxon>Paniceae</taxon>
        <taxon>Anthephorinae</taxon>
        <taxon>Digitaria</taxon>
    </lineage>
</organism>
<feature type="compositionally biased region" description="Pro residues" evidence="1">
    <location>
        <begin position="52"/>
        <end position="61"/>
    </location>
</feature>